<feature type="region of interest" description="Disordered" evidence="1">
    <location>
        <begin position="97"/>
        <end position="198"/>
    </location>
</feature>
<evidence type="ECO:0000313" key="2">
    <source>
        <dbReference type="EMBL" id="KAJ8353441.1"/>
    </source>
</evidence>
<proteinExistence type="predicted"/>
<dbReference type="Proteomes" id="UP001152622">
    <property type="component" value="Chromosome 7"/>
</dbReference>
<name>A0A9Q1F8N8_SYNKA</name>
<reference evidence="2" key="1">
    <citation type="journal article" date="2023" name="Science">
        <title>Genome structures resolve the early diversification of teleost fishes.</title>
        <authorList>
            <person name="Parey E."/>
            <person name="Louis A."/>
            <person name="Montfort J."/>
            <person name="Bouchez O."/>
            <person name="Roques C."/>
            <person name="Iampietro C."/>
            <person name="Lluch J."/>
            <person name="Castinel A."/>
            <person name="Donnadieu C."/>
            <person name="Desvignes T."/>
            <person name="Floi Bucao C."/>
            <person name="Jouanno E."/>
            <person name="Wen M."/>
            <person name="Mejri S."/>
            <person name="Dirks R."/>
            <person name="Jansen H."/>
            <person name="Henkel C."/>
            <person name="Chen W.J."/>
            <person name="Zahm M."/>
            <person name="Cabau C."/>
            <person name="Klopp C."/>
            <person name="Thompson A.W."/>
            <person name="Robinson-Rechavi M."/>
            <person name="Braasch I."/>
            <person name="Lecointre G."/>
            <person name="Bobe J."/>
            <person name="Postlethwait J.H."/>
            <person name="Berthelot C."/>
            <person name="Roest Crollius H."/>
            <person name="Guiguen Y."/>
        </authorList>
    </citation>
    <scope>NUCLEOTIDE SEQUENCE</scope>
    <source>
        <strain evidence="2">WJC10195</strain>
    </source>
</reference>
<evidence type="ECO:0000313" key="3">
    <source>
        <dbReference type="Proteomes" id="UP001152622"/>
    </source>
</evidence>
<comment type="caution">
    <text evidence="2">The sequence shown here is derived from an EMBL/GenBank/DDBJ whole genome shotgun (WGS) entry which is preliminary data.</text>
</comment>
<organism evidence="2 3">
    <name type="scientific">Synaphobranchus kaupii</name>
    <name type="common">Kaup's arrowtooth eel</name>
    <dbReference type="NCBI Taxonomy" id="118154"/>
    <lineage>
        <taxon>Eukaryota</taxon>
        <taxon>Metazoa</taxon>
        <taxon>Chordata</taxon>
        <taxon>Craniata</taxon>
        <taxon>Vertebrata</taxon>
        <taxon>Euteleostomi</taxon>
        <taxon>Actinopterygii</taxon>
        <taxon>Neopterygii</taxon>
        <taxon>Teleostei</taxon>
        <taxon>Anguilliformes</taxon>
        <taxon>Synaphobranchidae</taxon>
        <taxon>Synaphobranchus</taxon>
    </lineage>
</organism>
<dbReference type="AlphaFoldDB" id="A0A9Q1F8N8"/>
<feature type="compositionally biased region" description="Basic and acidic residues" evidence="1">
    <location>
        <begin position="155"/>
        <end position="171"/>
    </location>
</feature>
<evidence type="ECO:0000256" key="1">
    <source>
        <dbReference type="SAM" id="MobiDB-lite"/>
    </source>
</evidence>
<sequence length="198" mass="22726">MKNTVYKAARTITPFDPQQGHGDIEAYLMEDYNPNLLREAFLDNLHDDIKGLVMAMATKTTSMPEIVSHAQQIWLGMGKKKQEQRKTTEVLAINSAQQGLNLEGTSPHRPMPTHPPHNPRSPQHPKRDRFHHPNQGRGPPRSPRSPRSPRPPRSPRRDQWDTISDQLRRILDIMSSQEDTRNSRTLDPAPHHRQPPPH</sequence>
<gene>
    <name evidence="2" type="ORF">SKAU_G00210080</name>
</gene>
<feature type="compositionally biased region" description="Basic residues" evidence="1">
    <location>
        <begin position="123"/>
        <end position="134"/>
    </location>
</feature>
<keyword evidence="3" id="KW-1185">Reference proteome</keyword>
<protein>
    <submittedName>
        <fullName evidence="2">Uncharacterized protein</fullName>
    </submittedName>
</protein>
<dbReference type="EMBL" id="JAINUF010000007">
    <property type="protein sequence ID" value="KAJ8353441.1"/>
    <property type="molecule type" value="Genomic_DNA"/>
</dbReference>
<accession>A0A9Q1F8N8</accession>
<feature type="compositionally biased region" description="Pro residues" evidence="1">
    <location>
        <begin position="140"/>
        <end position="152"/>
    </location>
</feature>
<feature type="compositionally biased region" description="Pro residues" evidence="1">
    <location>
        <begin position="109"/>
        <end position="119"/>
    </location>
</feature>